<keyword evidence="2 5" id="KW-0889">Transcription antitermination</keyword>
<comment type="similarity">
    <text evidence="5 7">Belongs to the NusG family.</text>
</comment>
<feature type="domain" description="KOW" evidence="9">
    <location>
        <begin position="131"/>
        <end position="158"/>
    </location>
</feature>
<evidence type="ECO:0000256" key="5">
    <source>
        <dbReference type="HAMAP-Rule" id="MF_00948"/>
    </source>
</evidence>
<dbReference type="Gene3D" id="2.30.30.30">
    <property type="match status" value="1"/>
</dbReference>
<sequence>MTVSMLEHRWYAIQTTSGHENKVQRLIQRKIDMDPAQPEDRLIRQALVPTQQVVEIKNGKKVTVERKIFPGYVLVEMVASQDTLHEINAIQGVIKFVGKDKDPMPLRDDEVRRLLGQADPADETPVREEIPFLVGQAVAITEGPFADFNGTVEEILPDKGKVRVSVSLFGRPTSVELDYLQLRGY</sequence>
<dbReference type="InterPro" id="IPR006645">
    <property type="entry name" value="NGN-like_dom"/>
</dbReference>
<organism evidence="10 11">
    <name type="scientific">Gemmatimonas aurantiaca</name>
    <dbReference type="NCBI Taxonomy" id="173480"/>
    <lineage>
        <taxon>Bacteria</taxon>
        <taxon>Pseudomonadati</taxon>
        <taxon>Gemmatimonadota</taxon>
        <taxon>Gemmatimonadia</taxon>
        <taxon>Gemmatimonadales</taxon>
        <taxon>Gemmatimonadaceae</taxon>
        <taxon>Gemmatimonas</taxon>
    </lineage>
</organism>
<dbReference type="SMART" id="SM00739">
    <property type="entry name" value="KOW"/>
    <property type="match status" value="1"/>
</dbReference>
<evidence type="ECO:0000256" key="3">
    <source>
        <dbReference type="ARBA" id="ARBA00023015"/>
    </source>
</evidence>
<keyword evidence="4 5" id="KW-0804">Transcription</keyword>
<dbReference type="GO" id="GO:0032784">
    <property type="term" value="P:regulation of DNA-templated transcription elongation"/>
    <property type="evidence" value="ECO:0007669"/>
    <property type="project" value="InterPro"/>
</dbReference>
<keyword evidence="3 5" id="KW-0805">Transcription regulation</keyword>
<dbReference type="InterPro" id="IPR014722">
    <property type="entry name" value="Rib_uL2_dom2"/>
</dbReference>
<dbReference type="PANTHER" id="PTHR30265:SF2">
    <property type="entry name" value="TRANSCRIPTION TERMINATION_ANTITERMINATION PROTEIN NUSG"/>
    <property type="match status" value="1"/>
</dbReference>
<dbReference type="Pfam" id="PF00467">
    <property type="entry name" value="KOW"/>
    <property type="match status" value="1"/>
</dbReference>
<dbReference type="InterPro" id="IPR005824">
    <property type="entry name" value="KOW"/>
</dbReference>
<comment type="function">
    <text evidence="5 7">Participates in transcription elongation, termination and antitermination.</text>
</comment>
<dbReference type="GO" id="GO:0006353">
    <property type="term" value="P:DNA-templated transcription termination"/>
    <property type="evidence" value="ECO:0007669"/>
    <property type="project" value="UniProtKB-UniRule"/>
</dbReference>
<dbReference type="InterPro" id="IPR047050">
    <property type="entry name" value="NGN"/>
</dbReference>
<dbReference type="InterPro" id="IPR043425">
    <property type="entry name" value="NusG-like"/>
</dbReference>
<dbReference type="InterPro" id="IPR001062">
    <property type="entry name" value="Transcrpt_antiterm_NusG"/>
</dbReference>
<evidence type="ECO:0000256" key="1">
    <source>
        <dbReference type="ARBA" id="ARBA00022472"/>
    </source>
</evidence>
<dbReference type="AlphaFoldDB" id="A0A3D4V698"/>
<dbReference type="Pfam" id="PF02357">
    <property type="entry name" value="NusG"/>
    <property type="match status" value="1"/>
</dbReference>
<dbReference type="HAMAP" id="MF_00948">
    <property type="entry name" value="NusG"/>
    <property type="match status" value="1"/>
</dbReference>
<comment type="caution">
    <text evidence="10">The sequence shown here is derived from an EMBL/GenBank/DDBJ whole genome shotgun (WGS) entry which is preliminary data.</text>
</comment>
<dbReference type="GO" id="GO:0006354">
    <property type="term" value="P:DNA-templated transcription elongation"/>
    <property type="evidence" value="ECO:0007669"/>
    <property type="project" value="UniProtKB-UniRule"/>
</dbReference>
<evidence type="ECO:0000256" key="4">
    <source>
        <dbReference type="ARBA" id="ARBA00023163"/>
    </source>
</evidence>
<dbReference type="PANTHER" id="PTHR30265">
    <property type="entry name" value="RHO-INTERACTING TRANSCRIPTION TERMINATION FACTOR NUSG"/>
    <property type="match status" value="1"/>
</dbReference>
<dbReference type="GO" id="GO:0031564">
    <property type="term" value="P:transcription antitermination"/>
    <property type="evidence" value="ECO:0007669"/>
    <property type="project" value="UniProtKB-UniRule"/>
</dbReference>
<evidence type="ECO:0000256" key="7">
    <source>
        <dbReference type="RuleBase" id="RU000538"/>
    </source>
</evidence>
<dbReference type="PRINTS" id="PR00338">
    <property type="entry name" value="NUSGTNSCPFCT"/>
</dbReference>
<dbReference type="EMBL" id="DPIY01000006">
    <property type="protein sequence ID" value="HCT56669.1"/>
    <property type="molecule type" value="Genomic_DNA"/>
</dbReference>
<feature type="domain" description="NusG-like N-terminal" evidence="8">
    <location>
        <begin position="7"/>
        <end position="118"/>
    </location>
</feature>
<keyword evidence="1 5" id="KW-0806">Transcription termination</keyword>
<dbReference type="InterPro" id="IPR036735">
    <property type="entry name" value="NGN_dom_sf"/>
</dbReference>
<dbReference type="GO" id="GO:0005829">
    <property type="term" value="C:cytosol"/>
    <property type="evidence" value="ECO:0007669"/>
    <property type="project" value="TreeGrafter"/>
</dbReference>
<protein>
    <recommendedName>
        <fullName evidence="5 6">Transcription termination/antitermination protein NusG</fullName>
    </recommendedName>
</protein>
<dbReference type="Gene3D" id="3.30.70.940">
    <property type="entry name" value="NusG, N-terminal domain"/>
    <property type="match status" value="1"/>
</dbReference>
<gene>
    <name evidence="5 10" type="primary">nusG</name>
    <name evidence="10" type="ORF">DGD08_05590</name>
</gene>
<proteinExistence type="inferred from homology"/>
<evidence type="ECO:0000259" key="9">
    <source>
        <dbReference type="SMART" id="SM00739"/>
    </source>
</evidence>
<evidence type="ECO:0000313" key="11">
    <source>
        <dbReference type="Proteomes" id="UP000264071"/>
    </source>
</evidence>
<dbReference type="SMART" id="SM00738">
    <property type="entry name" value="NGN"/>
    <property type="match status" value="1"/>
</dbReference>
<evidence type="ECO:0000256" key="6">
    <source>
        <dbReference type="NCBIfam" id="TIGR00922"/>
    </source>
</evidence>
<evidence type="ECO:0000259" key="8">
    <source>
        <dbReference type="SMART" id="SM00738"/>
    </source>
</evidence>
<dbReference type="CDD" id="cd06091">
    <property type="entry name" value="KOW_NusG"/>
    <property type="match status" value="1"/>
</dbReference>
<dbReference type="CDD" id="cd09891">
    <property type="entry name" value="NGN_Bact_1"/>
    <property type="match status" value="1"/>
</dbReference>
<dbReference type="SUPFAM" id="SSF50104">
    <property type="entry name" value="Translation proteins SH3-like domain"/>
    <property type="match status" value="1"/>
</dbReference>
<accession>A0A3D4V698</accession>
<dbReference type="Proteomes" id="UP000264071">
    <property type="component" value="Unassembled WGS sequence"/>
</dbReference>
<reference evidence="10 11" key="1">
    <citation type="journal article" date="2018" name="Nat. Biotechnol.">
        <title>A standardized bacterial taxonomy based on genome phylogeny substantially revises the tree of life.</title>
        <authorList>
            <person name="Parks D.H."/>
            <person name="Chuvochina M."/>
            <person name="Waite D.W."/>
            <person name="Rinke C."/>
            <person name="Skarshewski A."/>
            <person name="Chaumeil P.A."/>
            <person name="Hugenholtz P."/>
        </authorList>
    </citation>
    <scope>NUCLEOTIDE SEQUENCE [LARGE SCALE GENOMIC DNA]</scope>
    <source>
        <strain evidence="10">UBA8844</strain>
    </source>
</reference>
<dbReference type="NCBIfam" id="TIGR00922">
    <property type="entry name" value="nusG"/>
    <property type="match status" value="1"/>
</dbReference>
<evidence type="ECO:0000256" key="2">
    <source>
        <dbReference type="ARBA" id="ARBA00022814"/>
    </source>
</evidence>
<name>A0A3D4V698_9BACT</name>
<evidence type="ECO:0000313" key="10">
    <source>
        <dbReference type="EMBL" id="HCT56669.1"/>
    </source>
</evidence>
<dbReference type="SUPFAM" id="SSF82679">
    <property type="entry name" value="N-utilization substance G protein NusG, N-terminal domain"/>
    <property type="match status" value="1"/>
</dbReference>
<dbReference type="InterPro" id="IPR008991">
    <property type="entry name" value="Translation_prot_SH3-like_sf"/>
</dbReference>